<organism evidence="13 14">
    <name type="scientific">Xenopus laevis</name>
    <name type="common">African clawed frog</name>
    <dbReference type="NCBI Taxonomy" id="8355"/>
    <lineage>
        <taxon>Eukaryota</taxon>
        <taxon>Metazoa</taxon>
        <taxon>Chordata</taxon>
        <taxon>Craniata</taxon>
        <taxon>Vertebrata</taxon>
        <taxon>Euteleostomi</taxon>
        <taxon>Amphibia</taxon>
        <taxon>Batrachia</taxon>
        <taxon>Anura</taxon>
        <taxon>Pipoidea</taxon>
        <taxon>Pipidae</taxon>
        <taxon>Xenopodinae</taxon>
        <taxon>Xenopus</taxon>
        <taxon>Xenopus</taxon>
    </lineage>
</organism>
<evidence type="ECO:0000256" key="9">
    <source>
        <dbReference type="RuleBase" id="RU366063"/>
    </source>
</evidence>
<dbReference type="AGR" id="Xenbase:XB-GENE-6252821"/>
<accession>A0A8J0V4Q9</accession>
<dbReference type="UniPathway" id="UPA00232"/>
<evidence type="ECO:0000313" key="13">
    <source>
        <dbReference type="Proteomes" id="UP000186698"/>
    </source>
</evidence>
<dbReference type="GO" id="GO:0008289">
    <property type="term" value="F:lipid binding"/>
    <property type="evidence" value="ECO:0000318"/>
    <property type="project" value="GO_Central"/>
</dbReference>
<keyword evidence="14" id="KW-0830">Ubiquinone</keyword>
<evidence type="ECO:0000256" key="6">
    <source>
        <dbReference type="ARBA" id="ARBA00023121"/>
    </source>
</evidence>
<dbReference type="Pfam" id="PF21392">
    <property type="entry name" value="COQ9_N"/>
    <property type="match status" value="1"/>
</dbReference>
<dbReference type="NCBIfam" id="TIGR02396">
    <property type="entry name" value="diverge_rpsU"/>
    <property type="match status" value="1"/>
</dbReference>
<dbReference type="AlphaFoldDB" id="A0A8J0V4Q9"/>
<dbReference type="OrthoDB" id="619536at2759"/>
<evidence type="ECO:0000256" key="1">
    <source>
        <dbReference type="ARBA" id="ARBA00004173"/>
    </source>
</evidence>
<comment type="subcellular location">
    <subcellularLocation>
        <location evidence="1 9">Mitochondrion</location>
    </subcellularLocation>
</comment>
<dbReference type="InterPro" id="IPR012762">
    <property type="entry name" value="Ubiq_biosynth_COQ9"/>
</dbReference>
<dbReference type="InterPro" id="IPR013718">
    <property type="entry name" value="COQ9_C"/>
</dbReference>
<dbReference type="Pfam" id="PF08511">
    <property type="entry name" value="COQ9"/>
    <property type="match status" value="1"/>
</dbReference>
<evidence type="ECO:0000313" key="14">
    <source>
        <dbReference type="RefSeq" id="XP_018115192.1"/>
    </source>
</evidence>
<evidence type="ECO:0000259" key="12">
    <source>
        <dbReference type="Pfam" id="PF21392"/>
    </source>
</evidence>
<comment type="function">
    <text evidence="9">Membrane-associated protein that warps the membrane surface to access and bind aromatic isoprenes with high specificity, including ubiquinone (CoQ) isoprene intermediates and presents them directly to Coq7, therefore facilitating the Coq7-mediated hydroxylase step. Participates in the biosynthesis of coenzyme Q, also named ubiquinone, an essential lipid-soluble electron transporter for aerobic cellular respiration.</text>
</comment>
<keyword evidence="13" id="KW-1185">Reference proteome</keyword>
<dbReference type="FunFam" id="1.10.357.10:FF:000004">
    <property type="entry name" value="Ubiquinone biosynthesis protein COQ9, mitochondrial"/>
    <property type="match status" value="1"/>
</dbReference>
<feature type="domain" description="Ubiquinone biosynthesis protein COQ9 HTH" evidence="12">
    <location>
        <begin position="159"/>
        <end position="189"/>
    </location>
</feature>
<evidence type="ECO:0000313" key="15">
    <source>
        <dbReference type="Xenbase" id="XB-GENE-6252821"/>
    </source>
</evidence>
<dbReference type="RefSeq" id="XP_018115192.1">
    <property type="nucleotide sequence ID" value="XM_018259703.2"/>
</dbReference>
<comment type="pathway">
    <text evidence="2 9">Cofactor biosynthesis; ubiquinone biosynthesis.</text>
</comment>
<sequence length="381" mass="42536">MWNTCWTSSRPCSPFSKSTVLSTVCKAHTGRILISRSFENFSINISRPSAGDYDIKPRPELPASKMAASVARVLKTAGGRQLLLMVARRRPVLTQPFLLMPRKLWVSSALRSDDQKQPPFSSTTHAETPEHAEEQYQQQQSPPRYTDQAGEESEDYESEEQLQQRILTAALQFVPDFGWSADAIAEGAKSLDMSAAAGGMFEDGGSELVLHFVTQCNLQLTELLEKEHKLVQLGTSEKKPTAQFLRDAVEARLRMHIPYIEQWPQALGMLLLPRNIPSSLKLLSAMVDDMWHYAGDQSTDVSWYTSRAVLTGIYNSTELVMLQDSSPDFEDTWKFLENRISEAMTMGNSMKQVASTGEAVIQGLMGAAVTLKNLTGLNQRR</sequence>
<dbReference type="PANTHER" id="PTHR21427">
    <property type="entry name" value="UBIQUINONE BIOSYNTHESIS PROTEIN COQ9, MITOCHONDRIAL"/>
    <property type="match status" value="1"/>
</dbReference>
<dbReference type="GeneID" id="496049"/>
<evidence type="ECO:0000256" key="5">
    <source>
        <dbReference type="ARBA" id="ARBA00022946"/>
    </source>
</evidence>
<dbReference type="Xenbase" id="XB-GENE-6252821">
    <property type="gene designation" value="coq9.S"/>
</dbReference>
<dbReference type="PANTHER" id="PTHR21427:SF19">
    <property type="entry name" value="UBIQUINONE BIOSYNTHESIS PROTEIN COQ9, MITOCHONDRIAL"/>
    <property type="match status" value="1"/>
</dbReference>
<evidence type="ECO:0000259" key="11">
    <source>
        <dbReference type="Pfam" id="PF08511"/>
    </source>
</evidence>
<reference evidence="14" key="1">
    <citation type="submission" date="2025-08" db="UniProtKB">
        <authorList>
            <consortium name="RefSeq"/>
        </authorList>
    </citation>
    <scope>IDENTIFICATION</scope>
    <source>
        <strain evidence="14">J_2021</strain>
        <tissue evidence="14">Erythrocytes</tissue>
    </source>
</reference>
<comment type="subunit">
    <text evidence="8">Homodimer. Heterodimer; two heterodimers of COQ7:COQ9 come together on the same side of the lipid pseudo-bilayer and form a curved tetramer with a hydrophobic surface suitable for membrane interaction. These two tetramers assemble into a soluble octamer with a pseudo-bilayer of lipids captured within. Interacts with COQ7; this interaction allows ubiquinone (CoQ) isoprene intermediates presentation to COQ7 and facilitates the COQ7-mediated hydroxylase step.</text>
</comment>
<feature type="region of interest" description="Disordered" evidence="10">
    <location>
        <begin position="110"/>
        <end position="161"/>
    </location>
</feature>
<keyword evidence="4 9" id="KW-0831">Ubiquinone biosynthesis</keyword>
<name>A0A8J0V4Q9_XENLA</name>
<evidence type="ECO:0000256" key="7">
    <source>
        <dbReference type="ARBA" id="ARBA00023128"/>
    </source>
</evidence>
<feature type="domain" description="COQ9 C-terminal" evidence="11">
    <location>
        <begin position="276"/>
        <end position="347"/>
    </location>
</feature>
<dbReference type="Gene3D" id="1.10.357.10">
    <property type="entry name" value="Tetracycline Repressor, domain 2"/>
    <property type="match status" value="1"/>
</dbReference>
<protein>
    <recommendedName>
        <fullName evidence="9">Ubiquinone biosynthesis protein</fullName>
    </recommendedName>
</protein>
<evidence type="ECO:0000256" key="4">
    <source>
        <dbReference type="ARBA" id="ARBA00022688"/>
    </source>
</evidence>
<keyword evidence="7 9" id="KW-0496">Mitochondrion</keyword>
<gene>
    <name evidence="14 15" type="primary">coq9.S</name>
    <name evidence="14" type="synonym">coq9</name>
    <name evidence="14" type="synonym">coq9-a</name>
    <name evidence="14" type="synonym">coq9-b</name>
</gene>
<proteinExistence type="inferred from homology"/>
<evidence type="ECO:0000256" key="10">
    <source>
        <dbReference type="SAM" id="MobiDB-lite"/>
    </source>
</evidence>
<evidence type="ECO:0000256" key="2">
    <source>
        <dbReference type="ARBA" id="ARBA00004749"/>
    </source>
</evidence>
<dbReference type="GO" id="GO:0006744">
    <property type="term" value="P:ubiquinone biosynthetic process"/>
    <property type="evidence" value="ECO:0000318"/>
    <property type="project" value="GO_Central"/>
</dbReference>
<evidence type="ECO:0000256" key="3">
    <source>
        <dbReference type="ARBA" id="ARBA00010766"/>
    </source>
</evidence>
<keyword evidence="6 9" id="KW-0446">Lipid-binding</keyword>
<feature type="compositionally biased region" description="Acidic residues" evidence="10">
    <location>
        <begin position="149"/>
        <end position="160"/>
    </location>
</feature>
<evidence type="ECO:0000256" key="8">
    <source>
        <dbReference type="ARBA" id="ARBA00062895"/>
    </source>
</evidence>
<dbReference type="InterPro" id="IPR048674">
    <property type="entry name" value="COQ9_HTH"/>
</dbReference>
<dbReference type="CTD" id="496049"/>
<dbReference type="GO" id="GO:0005743">
    <property type="term" value="C:mitochondrial inner membrane"/>
    <property type="evidence" value="ECO:0000318"/>
    <property type="project" value="GO_Central"/>
</dbReference>
<keyword evidence="5" id="KW-0809">Transit peptide</keyword>
<dbReference type="Proteomes" id="UP000186698">
    <property type="component" value="Chromosome 4S"/>
</dbReference>
<comment type="similarity">
    <text evidence="3 9">Belongs to the COQ9 family.</text>
</comment>